<feature type="signal peptide" evidence="1">
    <location>
        <begin position="1"/>
        <end position="22"/>
    </location>
</feature>
<accession>A0A090M693</accession>
<gene>
    <name evidence="2" type="ORF">OT_ostta12g00170</name>
</gene>
<dbReference type="EMBL" id="CAID01000012">
    <property type="protein sequence ID" value="CEF99760.1"/>
    <property type="molecule type" value="Genomic_DNA"/>
</dbReference>
<name>A0A090M693_OSTTA</name>
<feature type="chain" id="PRO_5001859812" evidence="1">
    <location>
        <begin position="23"/>
        <end position="530"/>
    </location>
</feature>
<comment type="caution">
    <text evidence="2">The sequence shown here is derived from an EMBL/GenBank/DDBJ whole genome shotgun (WGS) entry which is preliminary data.</text>
</comment>
<evidence type="ECO:0000313" key="2">
    <source>
        <dbReference type="EMBL" id="CEF99760.1"/>
    </source>
</evidence>
<sequence>MAVYRSLAFATFAFMMIELATGQKTCSLAEESIRDGITAAFNDEFSVNTGVLWMFDFDELDENCDDCGNANPASTYGCPRFQVSNARARGRPTVRRVRSSSGVDDEEKSLPRLDAPNIELAKTVTASSRDGVLPLSCEWPLRSDEVVVLFGCTPDSMAYFGLTPYLYRVGAEESLVFASIGDSLSMAEMRRDADNNVAFSRLNTETSRIATGTIYRSSSAPWNSAFALVMGTNRAVLEKVANVLSAQGVPVNAFGVPAPLTGDSGRETYTILLRGAVPVYPDKWQAWQRSPPMSALRLRLKAPVASDPFQPHSLIPRQTVDEMVLLQTHDALVRQVSAHVSNMPGRSAVVSPSPRPQTSTENSMPCVLARVNCGGDNRDTMYIRSLSFTLPEDGIAYAIGSRHVASGNAHYASLAAYNSARRLAVVSVEDDVLRGSARGWIADAAADDLYVIAFARNCSAHDVAAPCVHLPSSGFPAVAVDEVIELWERPYSTLGTTVGPWWRTMILPTVVRSVPAPPPPPTWSWSWTSF</sequence>
<dbReference type="Proteomes" id="UP000009170">
    <property type="component" value="Unassembled WGS sequence"/>
</dbReference>
<evidence type="ECO:0000313" key="3">
    <source>
        <dbReference type="Proteomes" id="UP000009170"/>
    </source>
</evidence>
<reference evidence="2 3" key="2">
    <citation type="journal article" date="2014" name="BMC Genomics">
        <title>An improved genome of the model marine alga Ostreococcus tauri unfolds by assessing Illumina de novo assemblies.</title>
        <authorList>
            <person name="Blanc-Mathieu R."/>
            <person name="Verhelst B."/>
            <person name="Derelle E."/>
            <person name="Rombauts S."/>
            <person name="Bouget F.Y."/>
            <person name="Carre I."/>
            <person name="Chateau A."/>
            <person name="Eyre-Walker A."/>
            <person name="Grimsley N."/>
            <person name="Moreau H."/>
            <person name="Piegu B."/>
            <person name="Rivals E."/>
            <person name="Schackwitz W."/>
            <person name="Van de Peer Y."/>
            <person name="Piganeau G."/>
        </authorList>
    </citation>
    <scope>NUCLEOTIDE SEQUENCE [LARGE SCALE GENOMIC DNA]</scope>
    <source>
        <strain evidence="3">OTTH 0595 / CCAP 157/2 / RCC745</strain>
    </source>
</reference>
<dbReference type="GeneID" id="9835966"/>
<evidence type="ECO:0000256" key="1">
    <source>
        <dbReference type="SAM" id="SignalP"/>
    </source>
</evidence>
<proteinExistence type="predicted"/>
<dbReference type="RefSeq" id="XP_003082171.2">
    <property type="nucleotide sequence ID" value="XM_003082123.2"/>
</dbReference>
<dbReference type="OrthoDB" id="194440at2759"/>
<dbReference type="AlphaFoldDB" id="A0A090M693"/>
<dbReference type="InParanoid" id="A0A090M693"/>
<dbReference type="KEGG" id="ota:OT_ostta12g00170"/>
<organism evidence="2 3">
    <name type="scientific">Ostreococcus tauri</name>
    <name type="common">Marine green alga</name>
    <dbReference type="NCBI Taxonomy" id="70448"/>
    <lineage>
        <taxon>Eukaryota</taxon>
        <taxon>Viridiplantae</taxon>
        <taxon>Chlorophyta</taxon>
        <taxon>Mamiellophyceae</taxon>
        <taxon>Mamiellales</taxon>
        <taxon>Bathycoccaceae</taxon>
        <taxon>Ostreococcus</taxon>
    </lineage>
</organism>
<reference evidence="3" key="1">
    <citation type="journal article" date="2006" name="Proc. Natl. Acad. Sci. U.S.A.">
        <title>Genome analysis of the smallest free-living eukaryote Ostreococcus tauri unveils many unique features.</title>
        <authorList>
            <person name="Derelle E."/>
            <person name="Ferraz C."/>
            <person name="Rombauts S."/>
            <person name="Rouze P."/>
            <person name="Worden A.Z."/>
            <person name="Robbens S."/>
            <person name="Partensky F."/>
            <person name="Degroeve S."/>
            <person name="Echeynie S."/>
            <person name="Cooke R."/>
            <person name="Saeys Y."/>
            <person name="Wuyts J."/>
            <person name="Jabbari K."/>
            <person name="Bowler C."/>
            <person name="Panaud O."/>
            <person name="Piegu B."/>
            <person name="Ball S.G."/>
            <person name="Ral J.-P."/>
            <person name="Bouget F.-Y."/>
            <person name="Piganeau G."/>
            <person name="De Baets B."/>
            <person name="Picard A."/>
            <person name="Delseny M."/>
            <person name="Demaille J."/>
            <person name="Van de Peer Y."/>
            <person name="Moreau H."/>
        </authorList>
    </citation>
    <scope>NUCLEOTIDE SEQUENCE [LARGE SCALE GENOMIC DNA]</scope>
    <source>
        <strain evidence="3">OTTH 0595 / CCAP 157/2 / RCC745</strain>
    </source>
</reference>
<keyword evidence="3" id="KW-1185">Reference proteome</keyword>
<protein>
    <submittedName>
        <fullName evidence="2">Unnamed product</fullName>
    </submittedName>
</protein>
<keyword evidence="1" id="KW-0732">Signal</keyword>